<gene>
    <name evidence="1" type="primary">yidD</name>
    <name evidence="1" type="ORF">KHC33_06430</name>
</gene>
<dbReference type="NCBIfam" id="TIGR00278">
    <property type="entry name" value="membrane protein insertion efficiency factor YidD"/>
    <property type="match status" value="1"/>
</dbReference>
<evidence type="ECO:0000313" key="1">
    <source>
        <dbReference type="EMBL" id="QVV90123.1"/>
    </source>
</evidence>
<dbReference type="Pfam" id="PF01809">
    <property type="entry name" value="YidD"/>
    <property type="match status" value="1"/>
</dbReference>
<dbReference type="PANTHER" id="PTHR33383">
    <property type="entry name" value="MEMBRANE PROTEIN INSERTION EFFICIENCY FACTOR-RELATED"/>
    <property type="match status" value="1"/>
</dbReference>
<dbReference type="SMART" id="SM01234">
    <property type="entry name" value="Haemolytic"/>
    <property type="match status" value="1"/>
</dbReference>
<reference evidence="1 2" key="1">
    <citation type="submission" date="2021-05" db="EMBL/GenBank/DDBJ databases">
        <title>A novel Methanospirillum isolate from a pyrite-forming mixed culture.</title>
        <authorList>
            <person name="Bunk B."/>
            <person name="Sproer C."/>
            <person name="Spring S."/>
            <person name="Pester M."/>
        </authorList>
    </citation>
    <scope>NUCLEOTIDE SEQUENCE [LARGE SCALE GENOMIC DNA]</scope>
    <source>
        <strain evidence="1 2">J.3.6.1-F.2.7.3</strain>
    </source>
</reference>
<dbReference type="EMBL" id="CP075546">
    <property type="protein sequence ID" value="QVV90123.1"/>
    <property type="molecule type" value="Genomic_DNA"/>
</dbReference>
<proteinExistence type="predicted"/>
<sequence>MINNPLVLLSIIGIRIIWHGKIGRTYNRKKRIICRFHPSCSNYAIMALKKHGFFRGWAMAIGRIKRCNPKNLESCIDYP</sequence>
<evidence type="ECO:0000313" key="2">
    <source>
        <dbReference type="Proteomes" id="UP000680656"/>
    </source>
</evidence>
<keyword evidence="2" id="KW-1185">Reference proteome</keyword>
<dbReference type="InterPro" id="IPR002696">
    <property type="entry name" value="Membr_insert_effic_factor_YidD"/>
</dbReference>
<dbReference type="PANTHER" id="PTHR33383:SF1">
    <property type="entry name" value="MEMBRANE PROTEIN INSERTION EFFICIENCY FACTOR-RELATED"/>
    <property type="match status" value="1"/>
</dbReference>
<name>A0A8E7B3Z4_9EURY</name>
<dbReference type="KEGG" id="mrtj:KHC33_06430"/>
<dbReference type="Proteomes" id="UP000680656">
    <property type="component" value="Chromosome"/>
</dbReference>
<accession>A0A8E7B3Z4</accession>
<dbReference type="AlphaFoldDB" id="A0A8E7B3Z4"/>
<dbReference type="RefSeq" id="WP_214420897.1">
    <property type="nucleotide sequence ID" value="NZ_JAXCMI010000005.1"/>
</dbReference>
<organism evidence="1 2">
    <name type="scientific">Methanospirillum purgamenti</name>
    <dbReference type="NCBI Taxonomy" id="2834276"/>
    <lineage>
        <taxon>Archaea</taxon>
        <taxon>Methanobacteriati</taxon>
        <taxon>Methanobacteriota</taxon>
        <taxon>Stenosarchaea group</taxon>
        <taxon>Methanomicrobia</taxon>
        <taxon>Methanomicrobiales</taxon>
        <taxon>Methanospirillaceae</taxon>
        <taxon>Methanospirillum</taxon>
    </lineage>
</organism>
<protein>
    <submittedName>
        <fullName evidence="1">Membrane protein insertion efficiency factor YidD</fullName>
    </submittedName>
</protein>